<dbReference type="Proteomes" id="UP001187734">
    <property type="component" value="Unassembled WGS sequence"/>
</dbReference>
<dbReference type="EMBL" id="ONZP01001197">
    <property type="protein sequence ID" value="SPJ93313.1"/>
    <property type="molecule type" value="Genomic_DNA"/>
</dbReference>
<reference evidence="1" key="1">
    <citation type="submission" date="2018-03" db="EMBL/GenBank/DDBJ databases">
        <authorList>
            <person name="Guldener U."/>
        </authorList>
    </citation>
    <scope>NUCLEOTIDE SEQUENCE</scope>
</reference>
<evidence type="ECO:0000313" key="1">
    <source>
        <dbReference type="EMBL" id="SPJ93313.1"/>
    </source>
</evidence>
<evidence type="ECO:0000313" key="2">
    <source>
        <dbReference type="Proteomes" id="UP001187734"/>
    </source>
</evidence>
<keyword evidence="2" id="KW-1185">Reference proteome</keyword>
<name>A0AAE8MPW4_9HYPO</name>
<protein>
    <submittedName>
        <fullName evidence="1">Uncharacterized protein</fullName>
    </submittedName>
</protein>
<organism evidence="1 2">
    <name type="scientific">Fusarium torulosum</name>
    <dbReference type="NCBI Taxonomy" id="33205"/>
    <lineage>
        <taxon>Eukaryota</taxon>
        <taxon>Fungi</taxon>
        <taxon>Dikarya</taxon>
        <taxon>Ascomycota</taxon>
        <taxon>Pezizomycotina</taxon>
        <taxon>Sordariomycetes</taxon>
        <taxon>Hypocreomycetidae</taxon>
        <taxon>Hypocreales</taxon>
        <taxon>Nectriaceae</taxon>
        <taxon>Fusarium</taxon>
    </lineage>
</organism>
<accession>A0AAE8MPW4</accession>
<gene>
    <name evidence="1" type="ORF">FTOL_13919</name>
</gene>
<sequence length="12" mass="1232">MESVGNGLLSEP</sequence>
<comment type="caution">
    <text evidence="1">The sequence shown here is derived from an EMBL/GenBank/DDBJ whole genome shotgun (WGS) entry which is preliminary data.</text>
</comment>
<proteinExistence type="predicted"/>